<sequence>MAASLFESSTPAEAIRFYEQTIDLSQISTQLGLATALEDANKALDLQRQFSFEERNITAEADALYTVGLIHIEMNTPAEALPYLMKALIIYQSAHTLDHPSIQVVLNSIAEVVNRTQS</sequence>
<proteinExistence type="predicted"/>
<dbReference type="Gene3D" id="1.25.40.10">
    <property type="entry name" value="Tetratricopeptide repeat domain"/>
    <property type="match status" value="1"/>
</dbReference>
<gene>
    <name evidence="1" type="ORF">QYT958_LOCUS38781</name>
</gene>
<reference evidence="1" key="1">
    <citation type="submission" date="2021-02" db="EMBL/GenBank/DDBJ databases">
        <authorList>
            <person name="Nowell W R."/>
        </authorList>
    </citation>
    <scope>NUCLEOTIDE SEQUENCE</scope>
</reference>
<dbReference type="Proteomes" id="UP000663848">
    <property type="component" value="Unassembled WGS sequence"/>
</dbReference>
<dbReference type="EMBL" id="CAJOBR010034637">
    <property type="protein sequence ID" value="CAF5007696.1"/>
    <property type="molecule type" value="Genomic_DNA"/>
</dbReference>
<organism evidence="1 2">
    <name type="scientific">Rotaria socialis</name>
    <dbReference type="NCBI Taxonomy" id="392032"/>
    <lineage>
        <taxon>Eukaryota</taxon>
        <taxon>Metazoa</taxon>
        <taxon>Spiralia</taxon>
        <taxon>Gnathifera</taxon>
        <taxon>Rotifera</taxon>
        <taxon>Eurotatoria</taxon>
        <taxon>Bdelloidea</taxon>
        <taxon>Philodinida</taxon>
        <taxon>Philodinidae</taxon>
        <taxon>Rotaria</taxon>
    </lineage>
</organism>
<dbReference type="InterPro" id="IPR011990">
    <property type="entry name" value="TPR-like_helical_dom_sf"/>
</dbReference>
<name>A0A822ALB9_9BILA</name>
<evidence type="ECO:0000313" key="2">
    <source>
        <dbReference type="Proteomes" id="UP000663848"/>
    </source>
</evidence>
<accession>A0A822ALB9</accession>
<evidence type="ECO:0008006" key="3">
    <source>
        <dbReference type="Google" id="ProtNLM"/>
    </source>
</evidence>
<dbReference type="SUPFAM" id="SSF48452">
    <property type="entry name" value="TPR-like"/>
    <property type="match status" value="1"/>
</dbReference>
<protein>
    <recommendedName>
        <fullName evidence="3">Tetratricopeptide repeat protein</fullName>
    </recommendedName>
</protein>
<evidence type="ECO:0000313" key="1">
    <source>
        <dbReference type="EMBL" id="CAF5007696.1"/>
    </source>
</evidence>
<dbReference type="AlphaFoldDB" id="A0A822ALB9"/>
<feature type="non-terminal residue" evidence="1">
    <location>
        <position position="1"/>
    </location>
</feature>
<comment type="caution">
    <text evidence="1">The sequence shown here is derived from an EMBL/GenBank/DDBJ whole genome shotgun (WGS) entry which is preliminary data.</text>
</comment>